<protein>
    <submittedName>
        <fullName evidence="5">Ribosomal protein S18 acetylase RimI</fullName>
    </submittedName>
</protein>
<dbReference type="SUPFAM" id="SSF55729">
    <property type="entry name" value="Acyl-CoA N-acyltransferases (Nat)"/>
    <property type="match status" value="2"/>
</dbReference>
<reference evidence="5 6" key="1">
    <citation type="submission" date="2022-06" db="EMBL/GenBank/DDBJ databases">
        <title>Genomic Encyclopedia of Archaeal and Bacterial Type Strains, Phase II (KMG-II): from individual species to whole genera.</title>
        <authorList>
            <person name="Goeker M."/>
        </authorList>
    </citation>
    <scope>NUCLEOTIDE SEQUENCE [LARGE SCALE GENOMIC DNA]</scope>
    <source>
        <strain evidence="5 6">DSM 40477</strain>
    </source>
</reference>
<keyword evidence="5" id="KW-0687">Ribonucleoprotein</keyword>
<dbReference type="GO" id="GO:0005840">
    <property type="term" value="C:ribosome"/>
    <property type="evidence" value="ECO:0007669"/>
    <property type="project" value="UniProtKB-KW"/>
</dbReference>
<proteinExistence type="predicted"/>
<name>A0ABT1HPH1_STRSD</name>
<dbReference type="CDD" id="cd04301">
    <property type="entry name" value="NAT_SF"/>
    <property type="match status" value="1"/>
</dbReference>
<dbReference type="InterPro" id="IPR050832">
    <property type="entry name" value="Bact_Acetyltransf"/>
</dbReference>
<dbReference type="Pfam" id="PF00583">
    <property type="entry name" value="Acetyltransf_1"/>
    <property type="match status" value="1"/>
</dbReference>
<keyword evidence="2" id="KW-0012">Acyltransferase</keyword>
<comment type="caution">
    <text evidence="5">The sequence shown here is derived from an EMBL/GenBank/DDBJ whole genome shotgun (WGS) entry which is preliminary data.</text>
</comment>
<gene>
    <name evidence="5" type="ORF">LX15_001104</name>
</gene>
<dbReference type="InterPro" id="IPR016181">
    <property type="entry name" value="Acyl_CoA_acyltransferase"/>
</dbReference>
<dbReference type="EMBL" id="JAMTCP010000004">
    <property type="protein sequence ID" value="MCP2257419.1"/>
    <property type="molecule type" value="Genomic_DNA"/>
</dbReference>
<dbReference type="PROSITE" id="PS51186">
    <property type="entry name" value="GNAT"/>
    <property type="match status" value="1"/>
</dbReference>
<feature type="region of interest" description="Disordered" evidence="3">
    <location>
        <begin position="1"/>
        <end position="118"/>
    </location>
</feature>
<feature type="compositionally biased region" description="Basic and acidic residues" evidence="3">
    <location>
        <begin position="37"/>
        <end position="54"/>
    </location>
</feature>
<evidence type="ECO:0000313" key="5">
    <source>
        <dbReference type="EMBL" id="MCP2257419.1"/>
    </source>
</evidence>
<feature type="domain" description="N-acetyltransferase" evidence="4">
    <location>
        <begin position="120"/>
        <end position="283"/>
    </location>
</feature>
<feature type="compositionally biased region" description="Low complexity" evidence="3">
    <location>
        <begin position="74"/>
        <end position="112"/>
    </location>
</feature>
<dbReference type="PANTHER" id="PTHR43877:SF2">
    <property type="entry name" value="AMINOALKYLPHOSPHONATE N-ACETYLTRANSFERASE-RELATED"/>
    <property type="match status" value="1"/>
</dbReference>
<evidence type="ECO:0000259" key="4">
    <source>
        <dbReference type="PROSITE" id="PS51186"/>
    </source>
</evidence>
<keyword evidence="5" id="KW-0689">Ribosomal protein</keyword>
<keyword evidence="1" id="KW-0808">Transferase</keyword>
<dbReference type="Gene3D" id="3.40.630.30">
    <property type="match status" value="1"/>
</dbReference>
<evidence type="ECO:0000256" key="3">
    <source>
        <dbReference type="SAM" id="MobiDB-lite"/>
    </source>
</evidence>
<dbReference type="Gene3D" id="2.160.20.80">
    <property type="entry name" value="E3 ubiquitin-protein ligase SopA"/>
    <property type="match status" value="1"/>
</dbReference>
<dbReference type="InterPro" id="IPR000182">
    <property type="entry name" value="GNAT_dom"/>
</dbReference>
<dbReference type="Proteomes" id="UP001205311">
    <property type="component" value="Unassembled WGS sequence"/>
</dbReference>
<organism evidence="5 6">
    <name type="scientific">Streptoalloteichus tenebrarius (strain ATCC 17920 / DSM 40477 / JCM 4838 / CBS 697.72 / NBRC 16177 / NCIMB 11028 / NRRL B-12390 / A12253. 1 / ISP 5477)</name>
    <name type="common">Streptomyces tenebrarius</name>
    <dbReference type="NCBI Taxonomy" id="1933"/>
    <lineage>
        <taxon>Bacteria</taxon>
        <taxon>Bacillati</taxon>
        <taxon>Actinomycetota</taxon>
        <taxon>Actinomycetes</taxon>
        <taxon>Pseudonocardiales</taxon>
        <taxon>Pseudonocardiaceae</taxon>
        <taxon>Streptoalloteichus</taxon>
    </lineage>
</organism>
<evidence type="ECO:0000256" key="2">
    <source>
        <dbReference type="ARBA" id="ARBA00023315"/>
    </source>
</evidence>
<sequence>MAAILPGEDNPCRDVVRDGTAASPAEGSRAGGLVIDRITRDHRDHRDDGDDGDGRVQSAHHDHHQHRDAPDGVDTNGTDTNGADTNGADTNGADTNGADTNGADTNGADTNGVDTNGADAWVRPVTEEDRQFVRALFAESLPDHYSGDHVAHADRVLDAHLAGGVDQDGHFSLQQRMFVLADARTCYGVVHLVCKRQRTVKISPLLVSPSYRGRLLGGYALLAKAEDFARAAGARQLYCTVSETNPATLRFMRLNGFVVAGSAYEQYKPGVREFMLYKVLNSPEPAPERDGLTVRDLVDADVPAMSELVLAAFEPVCVGLGQDWVDALVRAYRRRHTRDLNQKYRDIHVVVDRDGRLRGVAATGPKKGGSIKVVPLCATDPAALSELLTRLPGRVCPDGGRMYSHQPPDPTVTRVLQAHGWSVDALLPGAYRDDQCMVQWSRCVEDAGASTRGETR</sequence>
<evidence type="ECO:0000313" key="6">
    <source>
        <dbReference type="Proteomes" id="UP001205311"/>
    </source>
</evidence>
<evidence type="ECO:0000256" key="1">
    <source>
        <dbReference type="ARBA" id="ARBA00022679"/>
    </source>
</evidence>
<dbReference type="PANTHER" id="PTHR43877">
    <property type="entry name" value="AMINOALKYLPHOSPHONATE N-ACETYLTRANSFERASE-RELATED-RELATED"/>
    <property type="match status" value="1"/>
</dbReference>
<accession>A0ABT1HPH1</accession>
<keyword evidence="6" id="KW-1185">Reference proteome</keyword>